<dbReference type="eggNOG" id="arCOG02354">
    <property type="taxonomic scope" value="Archaea"/>
</dbReference>
<dbReference type="Pfam" id="PF03705">
    <property type="entry name" value="CheR_N"/>
    <property type="match status" value="1"/>
</dbReference>
<evidence type="ECO:0000256" key="7">
    <source>
        <dbReference type="SAM" id="MobiDB-lite"/>
    </source>
</evidence>
<sequence>MMTKPKPKSGPVKKNVPERKSSPDNGAVPEKGEALFPIVGIGASAGGLEAFELFFKTMPADSGMAFVLIPHLDPGHASMLSEILQRNTTMPVHEAEDQTSIRPDHVYIIPPNKDMAIFHGVLQLSTPEQVRGMRLPIDSFFRSLAEDQGERAICVILSGSGSDGTLGLRAVHGAGGVSFVQDPSTAKYDGMPTSASQSGLATYILPVEKITGQLVSYVKNLAQTGVHPVPMASKAVNATRRILMLMRSKTGNDFSQYKQSTIQRRIERRMVVHNLSDMDTYARYLQENPAEVAILFKELLINVTSFFRDKEAFEALETEALPLLFEEKPENYIFRIWVPGCASGEEAYSLAMLFKEKIDEFRQDFRVQIYATDIDDDAIATARAGMYPSNISLDVSPERLRRFFTKEETGFRIKKEIREMVVFAVQNVIKDPPFTKMNLISCRNLLIYFESELQARVIPAFHYALSTGGILFLSPSEGIGNFTDLFSPVNKKWKIYRAKPSGLSARALVAQRFAWTTEPSKKEPGEVFLPSDKTNFAELTRRVLLASFAPPSVITDENGSIIYVHGDTGKYLQPAPGQISTSVIDMAREGLQLDVRSAIQKASAKKTTVVVKGLRVRTNDGIRGVDLTVRPLTDLEPARELLLISFEETKQPPAKKRRSGKSSGTGEQGSQRIEQLEQDLAYTKENLQATIEEMQAANEELKSSNEELQSTNEELQSTNEELETSKEELQSVNEEIVTVNAELQAKIEQLTAVQNDMKNLLENVNIGTIFLDTSLAIRRFTREAKRVFRLAAADTGRPLADIRSNIPDTDLIADAQGVLDSLIPREKPVRTAGGEWFLVRIMPYRTLENVIDGVVMTFSDISALKAVEAEARAACDYAQNIVDTIREPLVVLDSAFEVVSASGAFYRTFGVTPEKTLGKSLFALGNRQWDIPELHELLETVLPKSTTFENFEVRHDFPGIGQRVMVLNGRKVIDDTGSIHHILLVMEDITPQRRGADKKPVRGSRGRA</sequence>
<keyword evidence="6" id="KW-0145">Chemotaxis</keyword>
<keyword evidence="4" id="KW-0808">Transferase</keyword>
<dbReference type="InterPro" id="IPR000673">
    <property type="entry name" value="Sig_transdc_resp-reg_Me-estase"/>
</dbReference>
<comment type="catalytic activity">
    <reaction evidence="1">
        <text>L-glutamyl-[protein] + S-adenosyl-L-methionine = [protein]-L-glutamate 5-O-methyl ester + S-adenosyl-L-homocysteine</text>
        <dbReference type="Rhea" id="RHEA:24452"/>
        <dbReference type="Rhea" id="RHEA-COMP:10208"/>
        <dbReference type="Rhea" id="RHEA-COMP:10311"/>
        <dbReference type="ChEBI" id="CHEBI:29973"/>
        <dbReference type="ChEBI" id="CHEBI:57856"/>
        <dbReference type="ChEBI" id="CHEBI:59789"/>
        <dbReference type="ChEBI" id="CHEBI:82795"/>
        <dbReference type="EC" id="2.1.1.80"/>
    </reaction>
</comment>
<dbReference type="EMBL" id="CP000780">
    <property type="protein sequence ID" value="ABS54849.1"/>
    <property type="molecule type" value="Genomic_DNA"/>
</dbReference>
<evidence type="ECO:0000256" key="2">
    <source>
        <dbReference type="ARBA" id="ARBA00012534"/>
    </source>
</evidence>
<keyword evidence="6" id="KW-0378">Hydrolase</keyword>
<evidence type="ECO:0000256" key="1">
    <source>
        <dbReference type="ARBA" id="ARBA00001541"/>
    </source>
</evidence>
<evidence type="ECO:0000259" key="8">
    <source>
        <dbReference type="PROSITE" id="PS50112"/>
    </source>
</evidence>
<protein>
    <recommendedName>
        <fullName evidence="2">protein-glutamate O-methyltransferase</fullName>
        <ecNumber evidence="2">2.1.1.80</ecNumber>
    </recommendedName>
</protein>
<dbReference type="CDD" id="cd16434">
    <property type="entry name" value="CheB-CheR_fusion"/>
    <property type="match status" value="1"/>
</dbReference>
<dbReference type="InterPro" id="IPR000780">
    <property type="entry name" value="CheR_MeTrfase"/>
</dbReference>
<evidence type="ECO:0000259" key="9">
    <source>
        <dbReference type="PROSITE" id="PS50122"/>
    </source>
</evidence>
<feature type="domain" description="CheB-type methylesterase" evidence="9">
    <location>
        <begin position="35"/>
        <end position="221"/>
    </location>
</feature>
<dbReference type="STRING" id="456442.Mboo_0327"/>
<dbReference type="Proteomes" id="UP000002408">
    <property type="component" value="Chromosome"/>
</dbReference>
<organism evidence="11 12">
    <name type="scientific">Methanoregula boonei (strain DSM 21154 / JCM 14090 / 6A8)</name>
    <dbReference type="NCBI Taxonomy" id="456442"/>
    <lineage>
        <taxon>Archaea</taxon>
        <taxon>Methanobacteriati</taxon>
        <taxon>Methanobacteriota</taxon>
        <taxon>Stenosarchaea group</taxon>
        <taxon>Methanomicrobia</taxon>
        <taxon>Methanomicrobiales</taxon>
        <taxon>Methanoregulaceae</taxon>
        <taxon>Methanoregula</taxon>
    </lineage>
</organism>
<dbReference type="PRINTS" id="PR00996">
    <property type="entry name" value="CHERMTFRASE"/>
</dbReference>
<dbReference type="InterPro" id="IPR000014">
    <property type="entry name" value="PAS"/>
</dbReference>
<dbReference type="InterPro" id="IPR036804">
    <property type="entry name" value="CheR_N_sf"/>
</dbReference>
<feature type="domain" description="PAS" evidence="8">
    <location>
        <begin position="881"/>
        <end position="945"/>
    </location>
</feature>
<dbReference type="GO" id="GO:0008983">
    <property type="term" value="F:protein-glutamate O-methyltransferase activity"/>
    <property type="evidence" value="ECO:0007669"/>
    <property type="project" value="UniProtKB-EC"/>
</dbReference>
<feature type="region of interest" description="Disordered" evidence="7">
    <location>
        <begin position="698"/>
        <end position="721"/>
    </location>
</feature>
<dbReference type="Gene3D" id="1.10.155.10">
    <property type="entry name" value="Chemotaxis receptor methyltransferase CheR, N-terminal domain"/>
    <property type="match status" value="1"/>
</dbReference>
<dbReference type="Pfam" id="PF01339">
    <property type="entry name" value="CheB_methylest"/>
    <property type="match status" value="1"/>
</dbReference>
<keyword evidence="3" id="KW-0489">Methyltransferase</keyword>
<dbReference type="InterPro" id="IPR035909">
    <property type="entry name" value="CheB_C"/>
</dbReference>
<dbReference type="GO" id="GO:0005737">
    <property type="term" value="C:cytoplasm"/>
    <property type="evidence" value="ECO:0007669"/>
    <property type="project" value="InterPro"/>
</dbReference>
<feature type="region of interest" description="Disordered" evidence="7">
    <location>
        <begin position="1"/>
        <end position="29"/>
    </location>
</feature>
<dbReference type="PANTHER" id="PTHR24422:SF27">
    <property type="entry name" value="PROTEIN-GLUTAMATE O-METHYLTRANSFERASE"/>
    <property type="match status" value="1"/>
</dbReference>
<dbReference type="GO" id="GO:0006935">
    <property type="term" value="P:chemotaxis"/>
    <property type="evidence" value="ECO:0007669"/>
    <property type="project" value="UniProtKB-UniRule"/>
</dbReference>
<dbReference type="PANTHER" id="PTHR24422">
    <property type="entry name" value="CHEMOTAXIS PROTEIN METHYLTRANSFERASE"/>
    <property type="match status" value="1"/>
</dbReference>
<dbReference type="InterPro" id="IPR022642">
    <property type="entry name" value="CheR_C"/>
</dbReference>
<dbReference type="Pfam" id="PF01739">
    <property type="entry name" value="CheR"/>
    <property type="match status" value="1"/>
</dbReference>
<dbReference type="InterPro" id="IPR050903">
    <property type="entry name" value="Bact_Chemotaxis_MeTrfase"/>
</dbReference>
<dbReference type="SMART" id="SM00138">
    <property type="entry name" value="MeTrc"/>
    <property type="match status" value="1"/>
</dbReference>
<dbReference type="GO" id="GO:0006355">
    <property type="term" value="P:regulation of DNA-templated transcription"/>
    <property type="evidence" value="ECO:0007669"/>
    <property type="project" value="InterPro"/>
</dbReference>
<dbReference type="SUPFAM" id="SSF57997">
    <property type="entry name" value="Tropomyosin"/>
    <property type="match status" value="1"/>
</dbReference>
<dbReference type="NCBIfam" id="TIGR00229">
    <property type="entry name" value="sensory_box"/>
    <property type="match status" value="1"/>
</dbReference>
<dbReference type="PROSITE" id="PS50112">
    <property type="entry name" value="PAS"/>
    <property type="match status" value="1"/>
</dbReference>
<feature type="active site" evidence="6">
    <location>
        <position position="44"/>
    </location>
</feature>
<feature type="compositionally biased region" description="Polar residues" evidence="7">
    <location>
        <begin position="706"/>
        <end position="719"/>
    </location>
</feature>
<dbReference type="SUPFAM" id="SSF53335">
    <property type="entry name" value="S-adenosyl-L-methionine-dependent methyltransferases"/>
    <property type="match status" value="1"/>
</dbReference>
<dbReference type="EC" id="2.1.1.80" evidence="2"/>
<gene>
    <name evidence="11" type="ordered locus">Mboo_0327</name>
</gene>
<feature type="active site" evidence="6">
    <location>
        <position position="163"/>
    </location>
</feature>
<reference evidence="12" key="1">
    <citation type="journal article" date="2015" name="Microbiology">
        <title>Genome of Methanoregula boonei 6A8 reveals adaptations to oligotrophic peatland environments.</title>
        <authorList>
            <person name="Braeuer S."/>
            <person name="Cadillo-Quiroz H."/>
            <person name="Kyrpides N."/>
            <person name="Woyke T."/>
            <person name="Goodwin L."/>
            <person name="Detter C."/>
            <person name="Podell S."/>
            <person name="Yavitt J.B."/>
            <person name="Zinder S.H."/>
        </authorList>
    </citation>
    <scope>NUCLEOTIDE SEQUENCE [LARGE SCALE GENOMIC DNA]</scope>
    <source>
        <strain evidence="12">DSM 21154 / JCM 14090 / 6A8</strain>
    </source>
</reference>
<dbReference type="AlphaFoldDB" id="A7I538"/>
<evidence type="ECO:0000313" key="11">
    <source>
        <dbReference type="EMBL" id="ABS54849.1"/>
    </source>
</evidence>
<dbReference type="PROSITE" id="PS50122">
    <property type="entry name" value="CHEB"/>
    <property type="match status" value="1"/>
</dbReference>
<dbReference type="eggNOG" id="arCOG04921">
    <property type="taxonomic scope" value="Archaea"/>
</dbReference>
<dbReference type="SMART" id="SM00091">
    <property type="entry name" value="PAS"/>
    <property type="match status" value="2"/>
</dbReference>
<dbReference type="SUPFAM" id="SSF52738">
    <property type="entry name" value="Methylesterase CheB, C-terminal domain"/>
    <property type="match status" value="1"/>
</dbReference>
<evidence type="ECO:0000313" key="12">
    <source>
        <dbReference type="Proteomes" id="UP000002408"/>
    </source>
</evidence>
<evidence type="ECO:0000256" key="4">
    <source>
        <dbReference type="ARBA" id="ARBA00022679"/>
    </source>
</evidence>
<feature type="active site" evidence="6">
    <location>
        <position position="71"/>
    </location>
</feature>
<dbReference type="Pfam" id="PF13596">
    <property type="entry name" value="PAS_10"/>
    <property type="match status" value="1"/>
</dbReference>
<feature type="region of interest" description="Disordered" evidence="7">
    <location>
        <begin position="646"/>
        <end position="672"/>
    </location>
</feature>
<dbReference type="Gene3D" id="3.30.450.20">
    <property type="entry name" value="PAS domain"/>
    <property type="match status" value="2"/>
</dbReference>
<dbReference type="InterPro" id="IPR035965">
    <property type="entry name" value="PAS-like_dom_sf"/>
</dbReference>
<evidence type="ECO:0000256" key="6">
    <source>
        <dbReference type="PROSITE-ProRule" id="PRU00050"/>
    </source>
</evidence>
<dbReference type="Pfam" id="PF00989">
    <property type="entry name" value="PAS"/>
    <property type="match status" value="1"/>
</dbReference>
<feature type="compositionally biased region" description="Polar residues" evidence="7">
    <location>
        <begin position="661"/>
        <end position="672"/>
    </location>
</feature>
<dbReference type="Gene3D" id="3.40.50.150">
    <property type="entry name" value="Vaccinia Virus protein VP39"/>
    <property type="match status" value="1"/>
</dbReference>
<evidence type="ECO:0000256" key="3">
    <source>
        <dbReference type="ARBA" id="ARBA00022603"/>
    </source>
</evidence>
<dbReference type="GO" id="GO:0032259">
    <property type="term" value="P:methylation"/>
    <property type="evidence" value="ECO:0007669"/>
    <property type="project" value="UniProtKB-KW"/>
</dbReference>
<feature type="domain" description="CheR-type methyltransferase" evidence="10">
    <location>
        <begin position="240"/>
        <end position="487"/>
    </location>
</feature>
<dbReference type="InterPro" id="IPR029063">
    <property type="entry name" value="SAM-dependent_MTases_sf"/>
</dbReference>
<dbReference type="SUPFAM" id="SSF55785">
    <property type="entry name" value="PYP-like sensor domain (PAS domain)"/>
    <property type="match status" value="2"/>
</dbReference>
<keyword evidence="5" id="KW-0949">S-adenosyl-L-methionine</keyword>
<dbReference type="Gene3D" id="3.40.50.180">
    <property type="entry name" value="Methylesterase CheB, C-terminal domain"/>
    <property type="match status" value="1"/>
</dbReference>
<evidence type="ECO:0000256" key="5">
    <source>
        <dbReference type="ARBA" id="ARBA00022691"/>
    </source>
</evidence>
<dbReference type="PROSITE" id="PS50123">
    <property type="entry name" value="CHER"/>
    <property type="match status" value="1"/>
</dbReference>
<evidence type="ECO:0000259" key="10">
    <source>
        <dbReference type="PROSITE" id="PS50123"/>
    </source>
</evidence>
<dbReference type="GO" id="GO:0008984">
    <property type="term" value="F:protein-glutamate methylesterase activity"/>
    <property type="evidence" value="ECO:0007669"/>
    <property type="project" value="InterPro"/>
</dbReference>
<dbReference type="HOGENOM" id="CLU_000892_0_1_2"/>
<proteinExistence type="predicted"/>
<dbReference type="KEGG" id="mbn:Mboo_0327"/>
<dbReference type="GO" id="GO:0000156">
    <property type="term" value="F:phosphorelay response regulator activity"/>
    <property type="evidence" value="ECO:0007669"/>
    <property type="project" value="InterPro"/>
</dbReference>
<dbReference type="SUPFAM" id="SSF47757">
    <property type="entry name" value="Chemotaxis receptor methyltransferase CheR, N-terminal domain"/>
    <property type="match status" value="1"/>
</dbReference>
<keyword evidence="12" id="KW-1185">Reference proteome</keyword>
<accession>A7I538</accession>
<dbReference type="InterPro" id="IPR013767">
    <property type="entry name" value="PAS_fold"/>
</dbReference>
<dbReference type="CDD" id="cd00130">
    <property type="entry name" value="PAS"/>
    <property type="match status" value="1"/>
</dbReference>
<name>A7I538_METB6</name>
<dbReference type="InterPro" id="IPR022641">
    <property type="entry name" value="CheR_N"/>
</dbReference>